<evidence type="ECO:0000313" key="2">
    <source>
        <dbReference type="Proteomes" id="UP001497522"/>
    </source>
</evidence>
<keyword evidence="2" id="KW-1185">Reference proteome</keyword>
<dbReference type="Proteomes" id="UP001497522">
    <property type="component" value="Chromosome 11"/>
</dbReference>
<sequence length="142" mass="16421">MGQKVLEYEAIQTRKLDPWSKEGVIKQFKRSLLEEPGPSLPPHLFPYKLQGVIDLKRDRSLLPKAYQFYKTPHIDVQEIDVEDEEPPREDTTVLPLKLRLGIFQGESWCKPSFSQTEAPYANGSVMLNEELLTSHRRLVACR</sequence>
<organism evidence="1 2">
    <name type="scientific">Sphagnum jensenii</name>
    <dbReference type="NCBI Taxonomy" id="128206"/>
    <lineage>
        <taxon>Eukaryota</taxon>
        <taxon>Viridiplantae</taxon>
        <taxon>Streptophyta</taxon>
        <taxon>Embryophyta</taxon>
        <taxon>Bryophyta</taxon>
        <taxon>Sphagnophytina</taxon>
        <taxon>Sphagnopsida</taxon>
        <taxon>Sphagnales</taxon>
        <taxon>Sphagnaceae</taxon>
        <taxon>Sphagnum</taxon>
    </lineage>
</organism>
<dbReference type="EMBL" id="OZ023712">
    <property type="protein sequence ID" value="CAK9860715.1"/>
    <property type="molecule type" value="Genomic_DNA"/>
</dbReference>
<gene>
    <name evidence="1" type="ORF">CSSPJE1EN2_LOCUS3710</name>
</gene>
<reference evidence="1" key="1">
    <citation type="submission" date="2024-03" db="EMBL/GenBank/DDBJ databases">
        <authorList>
            <consortium name="ELIXIR-Norway"/>
            <consortium name="Elixir Norway"/>
        </authorList>
    </citation>
    <scope>NUCLEOTIDE SEQUENCE</scope>
</reference>
<accession>A0ABP1AE33</accession>
<name>A0ABP1AE33_9BRYO</name>
<proteinExistence type="predicted"/>
<evidence type="ECO:0000313" key="1">
    <source>
        <dbReference type="EMBL" id="CAK9860715.1"/>
    </source>
</evidence>
<protein>
    <submittedName>
        <fullName evidence="1">Uncharacterized protein</fullName>
    </submittedName>
</protein>